<gene>
    <name evidence="1" type="ORF">BECKFW1821C_GA0114237_105314</name>
</gene>
<dbReference type="AlphaFoldDB" id="A0A450TWY3"/>
<evidence type="ECO:0000313" key="1">
    <source>
        <dbReference type="EMBL" id="VFJ73605.1"/>
    </source>
</evidence>
<proteinExistence type="predicted"/>
<organism evidence="1">
    <name type="scientific">Candidatus Kentrum sp. FW</name>
    <dbReference type="NCBI Taxonomy" id="2126338"/>
    <lineage>
        <taxon>Bacteria</taxon>
        <taxon>Pseudomonadati</taxon>
        <taxon>Pseudomonadota</taxon>
        <taxon>Gammaproteobacteria</taxon>
        <taxon>Candidatus Kentrum</taxon>
    </lineage>
</organism>
<sequence length="57" mass="6374">MSYSDFTIADPQDTFHLVSTEDQRLFPGILDYQLPKELAAMLEGFVPLALAIDTEKA</sequence>
<reference evidence="1" key="1">
    <citation type="submission" date="2019-02" db="EMBL/GenBank/DDBJ databases">
        <authorList>
            <person name="Gruber-Vodicka R. H."/>
            <person name="Seah K. B. B."/>
        </authorList>
    </citation>
    <scope>NUCLEOTIDE SEQUENCE</scope>
    <source>
        <strain evidence="1">BECK_BZ131</strain>
    </source>
</reference>
<protein>
    <submittedName>
        <fullName evidence="1">Uncharacterized protein</fullName>
    </submittedName>
</protein>
<name>A0A450TWY3_9GAMM</name>
<accession>A0A450TWY3</accession>
<dbReference type="EMBL" id="CAADFE010000053">
    <property type="protein sequence ID" value="VFJ73605.1"/>
    <property type="molecule type" value="Genomic_DNA"/>
</dbReference>